<dbReference type="Gene3D" id="3.30.530.20">
    <property type="match status" value="1"/>
</dbReference>
<evidence type="ECO:0000313" key="4">
    <source>
        <dbReference type="EMBL" id="TCC33065.1"/>
    </source>
</evidence>
<evidence type="ECO:0000313" key="5">
    <source>
        <dbReference type="Proteomes" id="UP000292385"/>
    </source>
</evidence>
<evidence type="ECO:0000313" key="6">
    <source>
        <dbReference type="Proteomes" id="UP000294225"/>
    </source>
</evidence>
<dbReference type="Proteomes" id="UP000294225">
    <property type="component" value="Unassembled WGS sequence"/>
</dbReference>
<dbReference type="SUPFAM" id="SSF55961">
    <property type="entry name" value="Bet v1-like"/>
    <property type="match status" value="1"/>
</dbReference>
<dbReference type="AlphaFoldDB" id="A0A4R0IWC0"/>
<gene>
    <name evidence="3" type="ORF">E0H58_13850</name>
    <name evidence="4" type="ORF">E0H92_33450</name>
</gene>
<accession>A0A4R0IWC0</accession>
<protein>
    <submittedName>
        <fullName evidence="4">ATPase</fullName>
    </submittedName>
</protein>
<comment type="caution">
    <text evidence="4">The sequence shown here is derived from an EMBL/GenBank/DDBJ whole genome shotgun (WGS) entry which is preliminary data.</text>
</comment>
<dbReference type="Pfam" id="PF08327">
    <property type="entry name" value="AHSA1"/>
    <property type="match status" value="1"/>
</dbReference>
<dbReference type="RefSeq" id="WP_131461708.1">
    <property type="nucleotide sequence ID" value="NZ_SJJY01000002.1"/>
</dbReference>
<evidence type="ECO:0000259" key="2">
    <source>
        <dbReference type="Pfam" id="PF08327"/>
    </source>
</evidence>
<dbReference type="InterPro" id="IPR013538">
    <property type="entry name" value="ASHA1/2-like_C"/>
</dbReference>
<name>A0A4R0IWC0_9ACTN</name>
<dbReference type="EMBL" id="SJJY01000002">
    <property type="protein sequence ID" value="TCC25246.1"/>
    <property type="molecule type" value="Genomic_DNA"/>
</dbReference>
<dbReference type="EMBL" id="SJKC01000005">
    <property type="protein sequence ID" value="TCC33065.1"/>
    <property type="molecule type" value="Genomic_DNA"/>
</dbReference>
<reference evidence="5 6" key="1">
    <citation type="submission" date="2019-02" db="EMBL/GenBank/DDBJ databases">
        <title>Kribbella capetownensis sp. nov. and Kribbella speibonae sp. nov., isolated from soil.</title>
        <authorList>
            <person name="Curtis S.M."/>
            <person name="Norton I."/>
            <person name="Everest G.J."/>
            <person name="Meyers P.R."/>
        </authorList>
    </citation>
    <scope>NUCLEOTIDE SEQUENCE [LARGE SCALE GENOMIC DNA]</scope>
    <source>
        <strain evidence="3 5">SK5</strain>
        <strain evidence="4 6">YM55</strain>
    </source>
</reference>
<organism evidence="4 6">
    <name type="scientific">Kribbella speibonae</name>
    <dbReference type="NCBI Taxonomy" id="1572660"/>
    <lineage>
        <taxon>Bacteria</taxon>
        <taxon>Bacillati</taxon>
        <taxon>Actinomycetota</taxon>
        <taxon>Actinomycetes</taxon>
        <taxon>Propionibacteriales</taxon>
        <taxon>Kribbellaceae</taxon>
        <taxon>Kribbella</taxon>
    </lineage>
</organism>
<dbReference type="InterPro" id="IPR023393">
    <property type="entry name" value="START-like_dom_sf"/>
</dbReference>
<feature type="domain" description="Activator of Hsp90 ATPase homologue 1/2-like C-terminal" evidence="2">
    <location>
        <begin position="12"/>
        <end position="141"/>
    </location>
</feature>
<keyword evidence="5" id="KW-1185">Reference proteome</keyword>
<evidence type="ECO:0000313" key="3">
    <source>
        <dbReference type="EMBL" id="TCC25246.1"/>
    </source>
</evidence>
<evidence type="ECO:0000256" key="1">
    <source>
        <dbReference type="ARBA" id="ARBA00006817"/>
    </source>
</evidence>
<dbReference type="Proteomes" id="UP000292385">
    <property type="component" value="Unassembled WGS sequence"/>
</dbReference>
<proteinExistence type="inferred from homology"/>
<comment type="similarity">
    <text evidence="1">Belongs to the AHA1 family.</text>
</comment>
<sequence length="148" mass="17031">MRELTAEAGLTVPPDVAFEIFTDEFGRWWPPEFSWSGAELLTDMGLLDGVLYELGPHGMQWDWGRVLAWEPGRRLVFSWQIGPDRVPVPRAEDATEVEVTFQKSTVTVAHRGWERHGEAGAEYRTNFEQVWPYALGRFTEYTRLRTSA</sequence>